<name>A0ABX1GGN5_9GAMM</name>
<protein>
    <recommendedName>
        <fullName evidence="2">cyclic-guanylate-specific phosphodiesterase</fullName>
        <ecNumber evidence="2">3.1.4.52</ecNumber>
    </recommendedName>
</protein>
<keyword evidence="13" id="KW-1185">Reference proteome</keyword>
<dbReference type="InterPro" id="IPR001633">
    <property type="entry name" value="EAL_dom"/>
</dbReference>
<keyword evidence="7 10" id="KW-1133">Transmembrane helix</keyword>
<dbReference type="EC" id="3.1.4.52" evidence="2"/>
<dbReference type="CDD" id="cd01948">
    <property type="entry name" value="EAL"/>
    <property type="match status" value="1"/>
</dbReference>
<evidence type="ECO:0000259" key="11">
    <source>
        <dbReference type="PROSITE" id="PS50883"/>
    </source>
</evidence>
<feature type="domain" description="EAL" evidence="11">
    <location>
        <begin position="265"/>
        <end position="517"/>
    </location>
</feature>
<keyword evidence="4" id="KW-0973">c-di-GMP</keyword>
<keyword evidence="6" id="KW-0378">Hydrolase</keyword>
<dbReference type="SMART" id="SM00052">
    <property type="entry name" value="EAL"/>
    <property type="match status" value="1"/>
</dbReference>
<comment type="catalytic activity">
    <reaction evidence="9">
        <text>3',3'-c-di-GMP + H2O = 5'-phosphoguanylyl(3'-&gt;5')guanosine + H(+)</text>
        <dbReference type="Rhea" id="RHEA:24902"/>
        <dbReference type="ChEBI" id="CHEBI:15377"/>
        <dbReference type="ChEBI" id="CHEBI:15378"/>
        <dbReference type="ChEBI" id="CHEBI:58754"/>
        <dbReference type="ChEBI" id="CHEBI:58805"/>
        <dbReference type="EC" id="3.1.4.52"/>
    </reaction>
</comment>
<evidence type="ECO:0000256" key="9">
    <source>
        <dbReference type="ARBA" id="ARBA00034290"/>
    </source>
</evidence>
<feature type="transmembrane region" description="Helical" evidence="10">
    <location>
        <begin position="236"/>
        <end position="258"/>
    </location>
</feature>
<evidence type="ECO:0000256" key="7">
    <source>
        <dbReference type="ARBA" id="ARBA00022989"/>
    </source>
</evidence>
<dbReference type="EMBL" id="JAAWWK010000003">
    <property type="protein sequence ID" value="NKI17547.1"/>
    <property type="molecule type" value="Genomic_DNA"/>
</dbReference>
<accession>A0ABX1GGN5</accession>
<evidence type="ECO:0000313" key="13">
    <source>
        <dbReference type="Proteomes" id="UP000765845"/>
    </source>
</evidence>
<gene>
    <name evidence="12" type="ORF">HCU74_08965</name>
</gene>
<keyword evidence="3" id="KW-1003">Cell membrane</keyword>
<dbReference type="SUPFAM" id="SSF141868">
    <property type="entry name" value="EAL domain-like"/>
    <property type="match status" value="1"/>
</dbReference>
<evidence type="ECO:0000256" key="5">
    <source>
        <dbReference type="ARBA" id="ARBA00022692"/>
    </source>
</evidence>
<dbReference type="PROSITE" id="PS50883">
    <property type="entry name" value="EAL"/>
    <property type="match status" value="1"/>
</dbReference>
<evidence type="ECO:0000256" key="4">
    <source>
        <dbReference type="ARBA" id="ARBA00022636"/>
    </source>
</evidence>
<dbReference type="PANTHER" id="PTHR33121">
    <property type="entry name" value="CYCLIC DI-GMP PHOSPHODIESTERASE PDEF"/>
    <property type="match status" value="1"/>
</dbReference>
<evidence type="ECO:0000256" key="8">
    <source>
        <dbReference type="ARBA" id="ARBA00023136"/>
    </source>
</evidence>
<dbReference type="InterPro" id="IPR035919">
    <property type="entry name" value="EAL_sf"/>
</dbReference>
<evidence type="ECO:0000256" key="6">
    <source>
        <dbReference type="ARBA" id="ARBA00022801"/>
    </source>
</evidence>
<evidence type="ECO:0000256" key="3">
    <source>
        <dbReference type="ARBA" id="ARBA00022475"/>
    </source>
</evidence>
<evidence type="ECO:0000313" key="12">
    <source>
        <dbReference type="EMBL" id="NKI17547.1"/>
    </source>
</evidence>
<evidence type="ECO:0000256" key="10">
    <source>
        <dbReference type="SAM" id="Phobius"/>
    </source>
</evidence>
<comment type="caution">
    <text evidence="12">The sequence shown here is derived from an EMBL/GenBank/DDBJ whole genome shotgun (WGS) entry which is preliminary data.</text>
</comment>
<evidence type="ECO:0000256" key="2">
    <source>
        <dbReference type="ARBA" id="ARBA00012282"/>
    </source>
</evidence>
<organism evidence="12 13">
    <name type="scientific">Spongiibacter thalassae</name>
    <dbReference type="NCBI Taxonomy" id="2721624"/>
    <lineage>
        <taxon>Bacteria</taxon>
        <taxon>Pseudomonadati</taxon>
        <taxon>Pseudomonadota</taxon>
        <taxon>Gammaproteobacteria</taxon>
        <taxon>Cellvibrionales</taxon>
        <taxon>Spongiibacteraceae</taxon>
        <taxon>Spongiibacter</taxon>
    </lineage>
</organism>
<reference evidence="12 13" key="1">
    <citation type="submission" date="2020-04" db="EMBL/GenBank/DDBJ databases">
        <authorList>
            <person name="Yoon J."/>
        </authorList>
    </citation>
    <scope>NUCLEOTIDE SEQUENCE [LARGE SCALE GENOMIC DNA]</scope>
    <source>
        <strain evidence="12 13">KMU-166</strain>
    </source>
</reference>
<dbReference type="Proteomes" id="UP000765845">
    <property type="component" value="Unassembled WGS sequence"/>
</dbReference>
<dbReference type="InterPro" id="IPR024744">
    <property type="entry name" value="CSS-motif_dom"/>
</dbReference>
<dbReference type="PANTHER" id="PTHR33121:SF79">
    <property type="entry name" value="CYCLIC DI-GMP PHOSPHODIESTERASE PDED-RELATED"/>
    <property type="match status" value="1"/>
</dbReference>
<sequence>MFSRRARIYIALFAAAMTGFAALFSLIGWYLWHQSVVAEEERLQRMAERLGQQAEHTIIDARALLNQLNELSIEACSQQHLDVMQEVAVARPYVRGIGYWRAADRQCGIGFAQNFTPAKASRIYASGIVAWWPGKDTEISGVPLFLMRYGRHDVVIDPRLLMDRSLLENREAGLWVEHLLMVTTPRDAVLPAPSGLKSGLTIDSAEQRVIARFSLGTIFPIDVVVVQPMRDFWQNYLPSILTAGVFGLLVIGLCMFGLMQFSRRKLSLASELKEAIVGGEIKASYQPIVDLHTGRCVGAESLARWTRYNGEVVGPDVFVPLAEESGLLTGLTTAMLTEIVSELGGLLRENPDLSINLNISAQDIESEEFSDVLSKTLLDSGVHPKSIKLEITERALVDSDEARGRISRFRQRGHAIAIDDFGTGYSSLSYLESFEIDALKIDKVFVDAIETHAVTSNVIPHVIDMAKSLELDIIAEGIESRHQADWLSAQGVNLGQGYLFAKPLYADEFIKFYLVDGKRKGG</sequence>
<comment type="subcellular location">
    <subcellularLocation>
        <location evidence="1">Cell membrane</location>
        <topology evidence="1">Multi-pass membrane protein</topology>
    </subcellularLocation>
</comment>
<keyword evidence="8 10" id="KW-0472">Membrane</keyword>
<dbReference type="InterPro" id="IPR050706">
    <property type="entry name" value="Cyclic-di-GMP_PDE-like"/>
</dbReference>
<dbReference type="Pfam" id="PF12792">
    <property type="entry name" value="CSS-motif"/>
    <property type="match status" value="1"/>
</dbReference>
<proteinExistence type="predicted"/>
<feature type="transmembrane region" description="Helical" evidence="10">
    <location>
        <begin position="9"/>
        <end position="32"/>
    </location>
</feature>
<keyword evidence="5 10" id="KW-0812">Transmembrane</keyword>
<evidence type="ECO:0000256" key="1">
    <source>
        <dbReference type="ARBA" id="ARBA00004651"/>
    </source>
</evidence>
<dbReference type="Gene3D" id="3.20.20.450">
    <property type="entry name" value="EAL domain"/>
    <property type="match status" value="1"/>
</dbReference>
<dbReference type="Pfam" id="PF00563">
    <property type="entry name" value="EAL"/>
    <property type="match status" value="1"/>
</dbReference>